<keyword evidence="2" id="KW-1185">Reference proteome</keyword>
<dbReference type="Proteomes" id="UP000005561">
    <property type="component" value="Unassembled WGS sequence"/>
</dbReference>
<dbReference type="OrthoDB" id="2059860at2"/>
<evidence type="ECO:0000313" key="1">
    <source>
        <dbReference type="EMBL" id="EET62398.1"/>
    </source>
</evidence>
<dbReference type="EMBL" id="ACCL02000002">
    <property type="protein sequence ID" value="EET62398.1"/>
    <property type="molecule type" value="Genomic_DNA"/>
</dbReference>
<dbReference type="STRING" id="168384.SAMN05660368_02290"/>
<name>C6L9Z1_9FIRM</name>
<protein>
    <submittedName>
        <fullName evidence="1">Uncharacterized protein</fullName>
    </submittedName>
</protein>
<comment type="caution">
    <text evidence="1">The sequence shown here is derived from an EMBL/GenBank/DDBJ whole genome shotgun (WGS) entry which is preliminary data.</text>
</comment>
<gene>
    <name evidence="1" type="ORF">BRYFOR_05433</name>
</gene>
<dbReference type="AlphaFoldDB" id="C6L9Z1"/>
<reference evidence="1" key="1">
    <citation type="submission" date="2009-07" db="EMBL/GenBank/DDBJ databases">
        <authorList>
            <person name="Weinstock G."/>
            <person name="Sodergren E."/>
            <person name="Clifton S."/>
            <person name="Fulton L."/>
            <person name="Fulton B."/>
            <person name="Courtney L."/>
            <person name="Fronick C."/>
            <person name="Harrison M."/>
            <person name="Strong C."/>
            <person name="Farmer C."/>
            <person name="Delahaunty K."/>
            <person name="Markovic C."/>
            <person name="Hall O."/>
            <person name="Minx P."/>
            <person name="Tomlinson C."/>
            <person name="Mitreva M."/>
            <person name="Nelson J."/>
            <person name="Hou S."/>
            <person name="Wollam A."/>
            <person name="Pepin K.H."/>
            <person name="Johnson M."/>
            <person name="Bhonagiri V."/>
            <person name="Nash W.E."/>
            <person name="Warren W."/>
            <person name="Chinwalla A."/>
            <person name="Mardis E.R."/>
            <person name="Wilson R.K."/>
        </authorList>
    </citation>
    <scope>NUCLEOTIDE SEQUENCE [LARGE SCALE GENOMIC DNA]</scope>
    <source>
        <strain evidence="1">DSM 14469</strain>
    </source>
</reference>
<proteinExistence type="predicted"/>
<dbReference type="RefSeq" id="WP_006860233.1">
    <property type="nucleotide sequence ID" value="NZ_ACCL02000002.1"/>
</dbReference>
<sequence length="132" mass="15518">MEERCIICGEIIPEGRQVCPGCEAKYVCENMESEKEAVIKKKLIGKIEVKDYFIDEHGEKVHYSLAEMQLFLRAKYQPLDNEHAYDFQKLDIRTLNSIVDYIAFLKAKIPEWRIHETNSSAKKLHNRNYLQP</sequence>
<organism evidence="1 2">
    <name type="scientific">Marvinbryantia formatexigens DSM 14469</name>
    <dbReference type="NCBI Taxonomy" id="478749"/>
    <lineage>
        <taxon>Bacteria</taxon>
        <taxon>Bacillati</taxon>
        <taxon>Bacillota</taxon>
        <taxon>Clostridia</taxon>
        <taxon>Lachnospirales</taxon>
        <taxon>Lachnospiraceae</taxon>
        <taxon>Marvinbryantia</taxon>
    </lineage>
</organism>
<accession>C6L9Z1</accession>
<evidence type="ECO:0000313" key="2">
    <source>
        <dbReference type="Proteomes" id="UP000005561"/>
    </source>
</evidence>